<evidence type="ECO:0000313" key="5">
    <source>
        <dbReference type="EMBL" id="MEU2120625.1"/>
    </source>
</evidence>
<keyword evidence="6" id="KW-1185">Reference proteome</keyword>
<dbReference type="RefSeq" id="WP_357989964.1">
    <property type="nucleotide sequence ID" value="NZ_JBEYBR010000003.1"/>
</dbReference>
<dbReference type="InterPro" id="IPR036390">
    <property type="entry name" value="WH_DNA-bd_sf"/>
</dbReference>
<evidence type="ECO:0000256" key="2">
    <source>
        <dbReference type="ARBA" id="ARBA00023125"/>
    </source>
</evidence>
<dbReference type="InterPro" id="IPR036388">
    <property type="entry name" value="WH-like_DNA-bd_sf"/>
</dbReference>
<dbReference type="PANTHER" id="PTHR33204">
    <property type="entry name" value="TRANSCRIPTIONAL REGULATOR, MARR FAMILY"/>
    <property type="match status" value="1"/>
</dbReference>
<name>A0ABV2X446_9NOCA</name>
<dbReference type="PANTHER" id="PTHR33204:SF39">
    <property type="entry name" value="TRANSCRIPTIONAL REGULATORY PROTEIN"/>
    <property type="match status" value="1"/>
</dbReference>
<protein>
    <submittedName>
        <fullName evidence="5">Helix-turn-helix domain-containing protein</fullName>
    </submittedName>
</protein>
<dbReference type="EMBL" id="JBEYBR010000003">
    <property type="protein sequence ID" value="MEU2120625.1"/>
    <property type="molecule type" value="Genomic_DNA"/>
</dbReference>
<dbReference type="PROSITE" id="PS51118">
    <property type="entry name" value="HTH_HXLR"/>
    <property type="match status" value="1"/>
</dbReference>
<feature type="domain" description="HTH hxlR-type" evidence="4">
    <location>
        <begin position="37"/>
        <end position="143"/>
    </location>
</feature>
<proteinExistence type="predicted"/>
<organism evidence="5 6">
    <name type="scientific">Nocardia niwae</name>
    <dbReference type="NCBI Taxonomy" id="626084"/>
    <lineage>
        <taxon>Bacteria</taxon>
        <taxon>Bacillati</taxon>
        <taxon>Actinomycetota</taxon>
        <taxon>Actinomycetes</taxon>
        <taxon>Mycobacteriales</taxon>
        <taxon>Nocardiaceae</taxon>
        <taxon>Nocardia</taxon>
    </lineage>
</organism>
<reference evidence="5 6" key="1">
    <citation type="submission" date="2024-06" db="EMBL/GenBank/DDBJ databases">
        <title>The Natural Products Discovery Center: Release of the First 8490 Sequenced Strains for Exploring Actinobacteria Biosynthetic Diversity.</title>
        <authorList>
            <person name="Kalkreuter E."/>
            <person name="Kautsar S.A."/>
            <person name="Yang D."/>
            <person name="Bader C.D."/>
            <person name="Teijaro C.N."/>
            <person name="Fluegel L."/>
            <person name="Davis C.M."/>
            <person name="Simpson J.R."/>
            <person name="Lauterbach L."/>
            <person name="Steele A.D."/>
            <person name="Gui C."/>
            <person name="Meng S."/>
            <person name="Li G."/>
            <person name="Viehrig K."/>
            <person name="Ye F."/>
            <person name="Su P."/>
            <person name="Kiefer A.F."/>
            <person name="Nichols A."/>
            <person name="Cepeda A.J."/>
            <person name="Yan W."/>
            <person name="Fan B."/>
            <person name="Jiang Y."/>
            <person name="Adhikari A."/>
            <person name="Zheng C.-J."/>
            <person name="Schuster L."/>
            <person name="Cowan T.M."/>
            <person name="Smanski M.J."/>
            <person name="Chevrette M.G."/>
            <person name="De Carvalho L.P.S."/>
            <person name="Shen B."/>
        </authorList>
    </citation>
    <scope>NUCLEOTIDE SEQUENCE [LARGE SCALE GENOMIC DNA]</scope>
    <source>
        <strain evidence="5 6">NPDC019434</strain>
    </source>
</reference>
<dbReference type="InterPro" id="IPR002577">
    <property type="entry name" value="HTH_HxlR"/>
</dbReference>
<accession>A0ABV2X446</accession>
<dbReference type="SUPFAM" id="SSF46785">
    <property type="entry name" value="Winged helix' DNA-binding domain"/>
    <property type="match status" value="1"/>
</dbReference>
<keyword evidence="3" id="KW-0804">Transcription</keyword>
<sequence length="154" mass="17831">MYPNHRGERHGFRTSLLSLLRALATVRRSAHRITPPCGDLRQKNATKAELFARIADKWALTIMAMLYTQRLRFSELQQRIQGISQRMLSLTLRKLERDGLVIRTAHAEVPPRVEYELSELATTLIPHAITLAEWAIEHNPEIDAHREAHDKRPR</sequence>
<evidence type="ECO:0000256" key="1">
    <source>
        <dbReference type="ARBA" id="ARBA00023015"/>
    </source>
</evidence>
<evidence type="ECO:0000256" key="3">
    <source>
        <dbReference type="ARBA" id="ARBA00023163"/>
    </source>
</evidence>
<gene>
    <name evidence="5" type="ORF">ABZ507_02235</name>
</gene>
<dbReference type="Pfam" id="PF01638">
    <property type="entry name" value="HxlR"/>
    <property type="match status" value="1"/>
</dbReference>
<keyword evidence="1" id="KW-0805">Transcription regulation</keyword>
<evidence type="ECO:0000313" key="6">
    <source>
        <dbReference type="Proteomes" id="UP001550535"/>
    </source>
</evidence>
<dbReference type="Proteomes" id="UP001550535">
    <property type="component" value="Unassembled WGS sequence"/>
</dbReference>
<dbReference type="Gene3D" id="1.10.10.10">
    <property type="entry name" value="Winged helix-like DNA-binding domain superfamily/Winged helix DNA-binding domain"/>
    <property type="match status" value="1"/>
</dbReference>
<evidence type="ECO:0000259" key="4">
    <source>
        <dbReference type="PROSITE" id="PS51118"/>
    </source>
</evidence>
<keyword evidence="2" id="KW-0238">DNA-binding</keyword>
<comment type="caution">
    <text evidence="5">The sequence shown here is derived from an EMBL/GenBank/DDBJ whole genome shotgun (WGS) entry which is preliminary data.</text>
</comment>